<keyword evidence="3" id="KW-0754">Steroid-binding</keyword>
<feature type="compositionally biased region" description="Pro residues" evidence="10">
    <location>
        <begin position="8"/>
        <end position="19"/>
    </location>
</feature>
<protein>
    <recommendedName>
        <fullName evidence="11">Cytochrome b5 heme-binding domain-containing protein</fullName>
    </recommendedName>
</protein>
<dbReference type="STRING" id="77586.A0A0D9VIT3"/>
<evidence type="ECO:0000256" key="6">
    <source>
        <dbReference type="ARBA" id="ARBA00022989"/>
    </source>
</evidence>
<feature type="compositionally biased region" description="Basic and acidic residues" evidence="10">
    <location>
        <begin position="349"/>
        <end position="376"/>
    </location>
</feature>
<proteinExistence type="inferred from homology"/>
<evidence type="ECO:0000256" key="7">
    <source>
        <dbReference type="ARBA" id="ARBA00023121"/>
    </source>
</evidence>
<dbReference type="EnsemblPlants" id="LPERR02G20870.1">
    <property type="protein sequence ID" value="LPERR02G20870.1"/>
    <property type="gene ID" value="LPERR02G20870"/>
</dbReference>
<dbReference type="SUPFAM" id="SSF55856">
    <property type="entry name" value="Cytochrome b5-like heme/steroid binding domain"/>
    <property type="match status" value="1"/>
</dbReference>
<evidence type="ECO:0000256" key="2">
    <source>
        <dbReference type="ARBA" id="ARBA00022475"/>
    </source>
</evidence>
<feature type="compositionally biased region" description="Basic and acidic residues" evidence="10">
    <location>
        <begin position="432"/>
        <end position="460"/>
    </location>
</feature>
<feature type="compositionally biased region" description="Basic and acidic residues" evidence="10">
    <location>
        <begin position="386"/>
        <end position="409"/>
    </location>
</feature>
<feature type="domain" description="Cytochrome b5 heme-binding" evidence="11">
    <location>
        <begin position="205"/>
        <end position="301"/>
    </location>
</feature>
<dbReference type="SMART" id="SM01117">
    <property type="entry name" value="Cyt-b5"/>
    <property type="match status" value="1"/>
</dbReference>
<keyword evidence="7" id="KW-0446">Lipid-binding</keyword>
<dbReference type="InterPro" id="IPR001199">
    <property type="entry name" value="Cyt_B5-like_heme/steroid-bd"/>
</dbReference>
<dbReference type="GO" id="GO:0005783">
    <property type="term" value="C:endoplasmic reticulum"/>
    <property type="evidence" value="ECO:0007669"/>
    <property type="project" value="TreeGrafter"/>
</dbReference>
<feature type="region of interest" description="Disordered" evidence="10">
    <location>
        <begin position="1"/>
        <end position="23"/>
    </location>
</feature>
<dbReference type="PANTHER" id="PTHR10281">
    <property type="entry name" value="MEMBRANE-ASSOCIATED PROGESTERONE RECEPTOR COMPONENT-RELATED"/>
    <property type="match status" value="1"/>
</dbReference>
<dbReference type="FunFam" id="3.10.120.10:FF:000006">
    <property type="entry name" value="Membrane steroid-binding protein 1"/>
    <property type="match status" value="1"/>
</dbReference>
<keyword evidence="4" id="KW-0812">Transmembrane</keyword>
<evidence type="ECO:0000256" key="5">
    <source>
        <dbReference type="ARBA" id="ARBA00022968"/>
    </source>
</evidence>
<dbReference type="Pfam" id="PF00173">
    <property type="entry name" value="Cyt-b5"/>
    <property type="match status" value="1"/>
</dbReference>
<evidence type="ECO:0000313" key="12">
    <source>
        <dbReference type="EnsemblPlants" id="LPERR02G20870.1"/>
    </source>
</evidence>
<reference evidence="12 13" key="1">
    <citation type="submission" date="2012-08" db="EMBL/GenBank/DDBJ databases">
        <title>Oryza genome evolution.</title>
        <authorList>
            <person name="Wing R.A."/>
        </authorList>
    </citation>
    <scope>NUCLEOTIDE SEQUENCE</scope>
</reference>
<sequence>MRAACRPSPTPTSRLPPPSSNDRHIEQAKSVRLVDTRHDTTKQARGAGRFLECRPAVPCPCSAAPSKKAAQFARPVSHLNPPALLYHSLTHSPVATTVTQAAGSGKPTASSSSLCSSLPGWGSTVVALPSKAMADAPEWRGAAESAIAAYTGLSPSAFFTAVAVVAALYVTVSGLLKRPPPPPRRREVEERASQPLPPPVQLGEVTEEDLKVYDGSDPEKPLLMAIKGQIYDVTQSRMFYGPGGPYAQFAGRDASRALAKMSFEQEDLTGDISGLGPLELEALHEWEGKFMSKYVKVGAIKKIIPVSEGDAAATLPTHGGASERGIDVGTIESNRVPEPEENGAASHADAMEKSTVKSDADVVMSNHEDVVEKPDGLPESGVTDTSSHEDAGEKHNEIADTDAQKKISTEDGSEGNGTPEEDERNTNSTEVTVEKPKEAPYQDAKDTSGHEVAEEPKEAPDVDGNNASGNQQESSQEVKTA</sequence>
<keyword evidence="2" id="KW-1003">Cell membrane</keyword>
<dbReference type="GO" id="GO:0005886">
    <property type="term" value="C:plasma membrane"/>
    <property type="evidence" value="ECO:0007669"/>
    <property type="project" value="UniProtKB-SubCell"/>
</dbReference>
<keyword evidence="8" id="KW-0472">Membrane</keyword>
<dbReference type="Gene3D" id="3.10.120.10">
    <property type="entry name" value="Cytochrome b5-like heme/steroid binding domain"/>
    <property type="match status" value="1"/>
</dbReference>
<evidence type="ECO:0000313" key="13">
    <source>
        <dbReference type="Proteomes" id="UP000032180"/>
    </source>
</evidence>
<feature type="region of interest" description="Disordered" evidence="10">
    <location>
        <begin position="333"/>
        <end position="481"/>
    </location>
</feature>
<dbReference type="eggNOG" id="KOG1110">
    <property type="taxonomic scope" value="Eukaryota"/>
</dbReference>
<dbReference type="Proteomes" id="UP000032180">
    <property type="component" value="Chromosome 2"/>
</dbReference>
<keyword evidence="13" id="KW-1185">Reference proteome</keyword>
<dbReference type="PANTHER" id="PTHR10281:SF45">
    <property type="entry name" value="MEMBRANE STEROID-BINDING PROTEIN 2"/>
    <property type="match status" value="1"/>
</dbReference>
<dbReference type="Gramene" id="LPERR02G20870.1">
    <property type="protein sequence ID" value="LPERR02G20870.1"/>
    <property type="gene ID" value="LPERR02G20870"/>
</dbReference>
<reference evidence="13" key="2">
    <citation type="submission" date="2013-12" db="EMBL/GenBank/DDBJ databases">
        <authorList>
            <person name="Yu Y."/>
            <person name="Lee S."/>
            <person name="de Baynast K."/>
            <person name="Wissotski M."/>
            <person name="Liu L."/>
            <person name="Talag J."/>
            <person name="Goicoechea J."/>
            <person name="Angelova A."/>
            <person name="Jetty R."/>
            <person name="Kudrna D."/>
            <person name="Golser W."/>
            <person name="Rivera L."/>
            <person name="Zhang J."/>
            <person name="Wing R."/>
        </authorList>
    </citation>
    <scope>NUCLEOTIDE SEQUENCE</scope>
</reference>
<evidence type="ECO:0000259" key="11">
    <source>
        <dbReference type="SMART" id="SM01117"/>
    </source>
</evidence>
<dbReference type="AlphaFoldDB" id="A0A0D9VIT3"/>
<keyword evidence="5" id="KW-0735">Signal-anchor</keyword>
<dbReference type="GO" id="GO:0005496">
    <property type="term" value="F:steroid binding"/>
    <property type="evidence" value="ECO:0007669"/>
    <property type="project" value="UniProtKB-KW"/>
</dbReference>
<evidence type="ECO:0000256" key="4">
    <source>
        <dbReference type="ARBA" id="ARBA00022692"/>
    </source>
</evidence>
<comment type="subcellular location">
    <subcellularLocation>
        <location evidence="1">Cell membrane</location>
        <topology evidence="1">Single-pass type II membrane protein</topology>
    </subcellularLocation>
</comment>
<evidence type="ECO:0000256" key="10">
    <source>
        <dbReference type="SAM" id="MobiDB-lite"/>
    </source>
</evidence>
<dbReference type="InterPro" id="IPR050577">
    <property type="entry name" value="MAPR/NEUFC/NENF-like"/>
</dbReference>
<name>A0A0D9VIT3_9ORYZ</name>
<evidence type="ECO:0000256" key="9">
    <source>
        <dbReference type="ARBA" id="ARBA00038357"/>
    </source>
</evidence>
<organism evidence="12 13">
    <name type="scientific">Leersia perrieri</name>
    <dbReference type="NCBI Taxonomy" id="77586"/>
    <lineage>
        <taxon>Eukaryota</taxon>
        <taxon>Viridiplantae</taxon>
        <taxon>Streptophyta</taxon>
        <taxon>Embryophyta</taxon>
        <taxon>Tracheophyta</taxon>
        <taxon>Spermatophyta</taxon>
        <taxon>Magnoliopsida</taxon>
        <taxon>Liliopsida</taxon>
        <taxon>Poales</taxon>
        <taxon>Poaceae</taxon>
        <taxon>BOP clade</taxon>
        <taxon>Oryzoideae</taxon>
        <taxon>Oryzeae</taxon>
        <taxon>Oryzinae</taxon>
        <taxon>Leersia</taxon>
    </lineage>
</organism>
<accession>A0A0D9VIT3</accession>
<comment type="similarity">
    <text evidence="9">Belongs to the cytochrome b5 family. MAPR subfamily.</text>
</comment>
<reference evidence="12" key="3">
    <citation type="submission" date="2015-04" db="UniProtKB">
        <authorList>
            <consortium name="EnsemblPlants"/>
        </authorList>
    </citation>
    <scope>IDENTIFICATION</scope>
</reference>
<keyword evidence="6" id="KW-1133">Transmembrane helix</keyword>
<evidence type="ECO:0000256" key="3">
    <source>
        <dbReference type="ARBA" id="ARBA00022665"/>
    </source>
</evidence>
<evidence type="ECO:0000256" key="8">
    <source>
        <dbReference type="ARBA" id="ARBA00023136"/>
    </source>
</evidence>
<evidence type="ECO:0000256" key="1">
    <source>
        <dbReference type="ARBA" id="ARBA00004401"/>
    </source>
</evidence>
<feature type="region of interest" description="Disordered" evidence="10">
    <location>
        <begin position="176"/>
        <end position="205"/>
    </location>
</feature>
<feature type="compositionally biased region" description="Polar residues" evidence="10">
    <location>
        <begin position="465"/>
        <end position="481"/>
    </location>
</feature>
<dbReference type="HOGENOM" id="CLU_042860_0_0_1"/>
<dbReference type="InterPro" id="IPR036400">
    <property type="entry name" value="Cyt_B5-like_heme/steroid_sf"/>
</dbReference>